<keyword evidence="4" id="KW-1185">Reference proteome</keyword>
<dbReference type="PANTHER" id="PTHR30007:SF1">
    <property type="entry name" value="BLR1914 PROTEIN"/>
    <property type="match status" value="1"/>
</dbReference>
<reference evidence="4" key="1">
    <citation type="submission" date="2023-07" db="EMBL/GenBank/DDBJ databases">
        <title>Whole genome sequence analysis of rice epiphytic Sphingomonas sanguinis OsEp_Plm_15B2.</title>
        <authorList>
            <person name="Sahu K.P."/>
            <person name="Asharani P."/>
            <person name="Reddy B."/>
            <person name="Kumar A."/>
        </authorList>
    </citation>
    <scope>NUCLEOTIDE SEQUENCE [LARGE SCALE GENOMIC DNA]</scope>
    <source>
        <strain evidence="4">OsEp_Plm_15B2</strain>
    </source>
</reference>
<evidence type="ECO:0000313" key="3">
    <source>
        <dbReference type="EMBL" id="MDZ7281957.1"/>
    </source>
</evidence>
<gene>
    <name evidence="3" type="ORF">N4G62_07950</name>
</gene>
<dbReference type="InterPro" id="IPR002559">
    <property type="entry name" value="Transposase_11"/>
</dbReference>
<comment type="caution">
    <text evidence="3">The sequence shown here is derived from an EMBL/GenBank/DDBJ whole genome shotgun (WGS) entry which is preliminary data.</text>
</comment>
<dbReference type="PANTHER" id="PTHR30007">
    <property type="entry name" value="PHP DOMAIN PROTEIN"/>
    <property type="match status" value="1"/>
</dbReference>
<evidence type="ECO:0000256" key="1">
    <source>
        <dbReference type="SAM" id="MobiDB-lite"/>
    </source>
</evidence>
<evidence type="ECO:0000259" key="2">
    <source>
        <dbReference type="Pfam" id="PF01609"/>
    </source>
</evidence>
<dbReference type="Proteomes" id="UP001292182">
    <property type="component" value="Unassembled WGS sequence"/>
</dbReference>
<protein>
    <submittedName>
        <fullName evidence="3">Transposase</fullName>
    </submittedName>
</protein>
<feature type="compositionally biased region" description="Basic and acidic residues" evidence="1">
    <location>
        <begin position="24"/>
        <end position="35"/>
    </location>
</feature>
<feature type="domain" description="Transposase IS4-like" evidence="2">
    <location>
        <begin position="38"/>
        <end position="151"/>
    </location>
</feature>
<evidence type="ECO:0000313" key="4">
    <source>
        <dbReference type="Proteomes" id="UP001292182"/>
    </source>
</evidence>
<name>A0ABU5LPV7_9SPHN</name>
<accession>A0ABU5LPV7</accession>
<dbReference type="EMBL" id="JAOBTW010000007">
    <property type="protein sequence ID" value="MDZ7281957.1"/>
    <property type="molecule type" value="Genomic_DNA"/>
</dbReference>
<proteinExistence type="predicted"/>
<sequence length="179" mass="19889">MAPGRCRISCRSAARIGSPTARKRAQEGGREEAIGRSHGGRTCRMRCLADDCSLLVGFALTPGNVADTNVAIPLLSVATPARHLIADKAYDADSLRRWLADRRIKAVIPSAAPRRTLYPFNKRNYRCRTGIERLFCRLENWHRIAPRGDRQPTNSLAAIHLVPASPGQKISNQPERRIK</sequence>
<organism evidence="3 4">
    <name type="scientific">Sphingomonas sanguinis</name>
    <dbReference type="NCBI Taxonomy" id="33051"/>
    <lineage>
        <taxon>Bacteria</taxon>
        <taxon>Pseudomonadati</taxon>
        <taxon>Pseudomonadota</taxon>
        <taxon>Alphaproteobacteria</taxon>
        <taxon>Sphingomonadales</taxon>
        <taxon>Sphingomonadaceae</taxon>
        <taxon>Sphingomonas</taxon>
    </lineage>
</organism>
<feature type="region of interest" description="Disordered" evidence="1">
    <location>
        <begin position="17"/>
        <end position="37"/>
    </location>
</feature>
<dbReference type="Pfam" id="PF01609">
    <property type="entry name" value="DDE_Tnp_1"/>
    <property type="match status" value="1"/>
</dbReference>